<dbReference type="Pfam" id="PF10211">
    <property type="entry name" value="Ax_dynein_light"/>
    <property type="match status" value="1"/>
</dbReference>
<keyword evidence="7" id="KW-1185">Reference proteome</keyword>
<evidence type="ECO:0000256" key="2">
    <source>
        <dbReference type="ARBA" id="ARBA00023054"/>
    </source>
</evidence>
<reference evidence="6" key="1">
    <citation type="submission" date="2021-01" db="EMBL/GenBank/DDBJ databases">
        <authorList>
            <consortium name="Genoscope - CEA"/>
            <person name="William W."/>
        </authorList>
    </citation>
    <scope>NUCLEOTIDE SEQUENCE</scope>
</reference>
<gene>
    <name evidence="6" type="ORF">PPENT_87.1.T0210084</name>
</gene>
<keyword evidence="1" id="KW-0243">Dynein</keyword>
<dbReference type="Proteomes" id="UP000689195">
    <property type="component" value="Unassembled WGS sequence"/>
</dbReference>
<dbReference type="InterPro" id="IPR019347">
    <property type="entry name" value="Axonemal_dynein_light_chain"/>
</dbReference>
<evidence type="ECO:0000256" key="4">
    <source>
        <dbReference type="ARBA" id="ARBA00038114"/>
    </source>
</evidence>
<accession>A0A8S1TCH5</accession>
<evidence type="ECO:0000256" key="5">
    <source>
        <dbReference type="SAM" id="Coils"/>
    </source>
</evidence>
<evidence type="ECO:0000256" key="1">
    <source>
        <dbReference type="ARBA" id="ARBA00023017"/>
    </source>
</evidence>
<comment type="caution">
    <text evidence="6">The sequence shown here is derived from an EMBL/GenBank/DDBJ whole genome shotgun (WGS) entry which is preliminary data.</text>
</comment>
<dbReference type="EMBL" id="CAJJDO010000021">
    <property type="protein sequence ID" value="CAD8150925.1"/>
    <property type="molecule type" value="Genomic_DNA"/>
</dbReference>
<proteinExistence type="inferred from homology"/>
<dbReference type="PANTHER" id="PTHR13183:SF0">
    <property type="entry name" value="AXONEMAL DYNEIN LIGHT INTERMEDIATE POLYPEPTIDE 1"/>
    <property type="match status" value="1"/>
</dbReference>
<dbReference type="GO" id="GO:0005930">
    <property type="term" value="C:axoneme"/>
    <property type="evidence" value="ECO:0007669"/>
    <property type="project" value="TreeGrafter"/>
</dbReference>
<dbReference type="PANTHER" id="PTHR13183">
    <property type="entry name" value="AXONEMAL INNER ARM DYNEIN LIGHT CHAIN 28"/>
    <property type="match status" value="1"/>
</dbReference>
<evidence type="ECO:0000256" key="3">
    <source>
        <dbReference type="ARBA" id="ARBA00023175"/>
    </source>
</evidence>
<keyword evidence="2 5" id="KW-0175">Coiled coil</keyword>
<comment type="similarity">
    <text evidence="4">Belongs to the inner dynein arm light chain family.</text>
</comment>
<evidence type="ECO:0000313" key="6">
    <source>
        <dbReference type="EMBL" id="CAD8150925.1"/>
    </source>
</evidence>
<protein>
    <submittedName>
        <fullName evidence="6">Uncharacterized protein</fullName>
    </submittedName>
</protein>
<feature type="coiled-coil region" evidence="5">
    <location>
        <begin position="163"/>
        <end position="219"/>
    </location>
</feature>
<dbReference type="AlphaFoldDB" id="A0A8S1TCH5"/>
<keyword evidence="3" id="KW-0505">Motor protein</keyword>
<dbReference type="GO" id="GO:0045504">
    <property type="term" value="F:dynein heavy chain binding"/>
    <property type="evidence" value="ECO:0007669"/>
    <property type="project" value="TreeGrafter"/>
</dbReference>
<organism evidence="6 7">
    <name type="scientific">Paramecium pentaurelia</name>
    <dbReference type="NCBI Taxonomy" id="43138"/>
    <lineage>
        <taxon>Eukaryota</taxon>
        <taxon>Sar</taxon>
        <taxon>Alveolata</taxon>
        <taxon>Ciliophora</taxon>
        <taxon>Intramacronucleata</taxon>
        <taxon>Oligohymenophorea</taxon>
        <taxon>Peniculida</taxon>
        <taxon>Parameciidae</taxon>
        <taxon>Paramecium</taxon>
    </lineage>
</organism>
<dbReference type="GO" id="GO:0030286">
    <property type="term" value="C:dynein complex"/>
    <property type="evidence" value="ECO:0007669"/>
    <property type="project" value="UniProtKB-KW"/>
</dbReference>
<name>A0A8S1TCH5_9CILI</name>
<evidence type="ECO:0000313" key="7">
    <source>
        <dbReference type="Proteomes" id="UP000689195"/>
    </source>
</evidence>
<dbReference type="OrthoDB" id="290958at2759"/>
<sequence length="228" mass="26490">MEDFVPQLNSLVKYSTPVLVSVAGKNTGDKKDAYAKQQVRANSPGRQEKMITQEILQQNLPPKEYRLKNGQLWVQTVLSTPATRIEVVQLQQELDKRLLSRGARETGICPIREELYEQCFDELIRQITIDCSQRGLLLVNSIAYGMRKMIDSESKKTDKTNKIMFMERECQELLKGVEELEQKIQYTKKVETEKLQKESDNHKNEIEKIRAYNNTLKDELGRLLEGRR</sequence>